<reference evidence="3 4" key="1">
    <citation type="submission" date="2019-03" db="EMBL/GenBank/DDBJ databases">
        <title>Genomic Encyclopedia of Type Strains, Phase IV (KMG-IV): sequencing the most valuable type-strain genomes for metagenomic binning, comparative biology and taxonomic classification.</title>
        <authorList>
            <person name="Goeker M."/>
        </authorList>
    </citation>
    <scope>NUCLEOTIDE SEQUENCE [LARGE SCALE GENOMIC DNA]</scope>
    <source>
        <strain evidence="3 4">DSM 25964</strain>
    </source>
</reference>
<evidence type="ECO:0000313" key="4">
    <source>
        <dbReference type="Proteomes" id="UP000295066"/>
    </source>
</evidence>
<feature type="transmembrane region" description="Helical" evidence="1">
    <location>
        <begin position="147"/>
        <end position="164"/>
    </location>
</feature>
<dbReference type="FunFam" id="3.30.70.270:FF:000001">
    <property type="entry name" value="Diguanylate cyclase domain protein"/>
    <property type="match status" value="1"/>
</dbReference>
<protein>
    <submittedName>
        <fullName evidence="3">Diguanylate cyclase (GGDEF)-like protein</fullName>
    </submittedName>
</protein>
<dbReference type="InterPro" id="IPR050469">
    <property type="entry name" value="Diguanylate_Cyclase"/>
</dbReference>
<keyword evidence="4" id="KW-1185">Reference proteome</keyword>
<dbReference type="GO" id="GO:0005886">
    <property type="term" value="C:plasma membrane"/>
    <property type="evidence" value="ECO:0007669"/>
    <property type="project" value="TreeGrafter"/>
</dbReference>
<dbReference type="InterPro" id="IPR000160">
    <property type="entry name" value="GGDEF_dom"/>
</dbReference>
<gene>
    <name evidence="3" type="ORF">C8D99_105155</name>
</gene>
<name>A0A4R8MBV2_9BACT</name>
<dbReference type="EMBL" id="SORI01000005">
    <property type="protein sequence ID" value="TDY61742.1"/>
    <property type="molecule type" value="Genomic_DNA"/>
</dbReference>
<keyword evidence="1" id="KW-0472">Membrane</keyword>
<dbReference type="GO" id="GO:0052621">
    <property type="term" value="F:diguanylate cyclase activity"/>
    <property type="evidence" value="ECO:0007669"/>
    <property type="project" value="TreeGrafter"/>
</dbReference>
<sequence length="352" mass="38548">MEYRTVHRGNRLERELPALRLLSVITAVWFLAAGWADVLMGYPLLAVLDLFLALLFLFFRIRMTTMPPSAVRGFVPPILLFLNLLPLGASFLEAGFFTLLLRHIVTLLGTGVYMQFRRRDVFFTYLVINAFSFIGTFLLSGDFRGETANLAICYVFIVSSMFFFSRLHRKTSRELAALSNAERQARDMASRDPLTGLFNRRHFDGELARLLLEGTGVTLILIDLDDFKNINDAHGHQAGDDALKKMASAVTRAVRRDDIACRIGGDEFAVLLPACPETNGLLIAENICRQVRSCAPFLSVSLGVASAPGGSSPGDAFKKADTALYQAKSKGKGCIVSCGGLIPDLAATGGND</sequence>
<evidence type="ECO:0000259" key="2">
    <source>
        <dbReference type="PROSITE" id="PS50887"/>
    </source>
</evidence>
<dbReference type="GO" id="GO:1902201">
    <property type="term" value="P:negative regulation of bacterial-type flagellum-dependent cell motility"/>
    <property type="evidence" value="ECO:0007669"/>
    <property type="project" value="TreeGrafter"/>
</dbReference>
<organism evidence="3 4">
    <name type="scientific">Aminivibrio pyruvatiphilus</name>
    <dbReference type="NCBI Taxonomy" id="1005740"/>
    <lineage>
        <taxon>Bacteria</taxon>
        <taxon>Thermotogati</taxon>
        <taxon>Synergistota</taxon>
        <taxon>Synergistia</taxon>
        <taxon>Synergistales</taxon>
        <taxon>Aminobacteriaceae</taxon>
        <taxon>Aminivibrio</taxon>
    </lineage>
</organism>
<dbReference type="SUPFAM" id="SSF55073">
    <property type="entry name" value="Nucleotide cyclase"/>
    <property type="match status" value="1"/>
</dbReference>
<dbReference type="OrthoDB" id="6428at2"/>
<accession>A0A4R8MBV2</accession>
<dbReference type="Gene3D" id="3.30.70.270">
    <property type="match status" value="1"/>
</dbReference>
<feature type="transmembrane region" description="Helical" evidence="1">
    <location>
        <begin position="42"/>
        <end position="59"/>
    </location>
</feature>
<dbReference type="NCBIfam" id="TIGR00254">
    <property type="entry name" value="GGDEF"/>
    <property type="match status" value="1"/>
</dbReference>
<feature type="transmembrane region" description="Helical" evidence="1">
    <location>
        <begin position="121"/>
        <end position="141"/>
    </location>
</feature>
<dbReference type="Proteomes" id="UP000295066">
    <property type="component" value="Unassembled WGS sequence"/>
</dbReference>
<dbReference type="RefSeq" id="WP_133957182.1">
    <property type="nucleotide sequence ID" value="NZ_SORI01000005.1"/>
</dbReference>
<dbReference type="InterPro" id="IPR043128">
    <property type="entry name" value="Rev_trsase/Diguanyl_cyclase"/>
</dbReference>
<dbReference type="PANTHER" id="PTHR45138:SF9">
    <property type="entry name" value="DIGUANYLATE CYCLASE DGCM-RELATED"/>
    <property type="match status" value="1"/>
</dbReference>
<dbReference type="GO" id="GO:0043709">
    <property type="term" value="P:cell adhesion involved in single-species biofilm formation"/>
    <property type="evidence" value="ECO:0007669"/>
    <property type="project" value="TreeGrafter"/>
</dbReference>
<dbReference type="SMART" id="SM00267">
    <property type="entry name" value="GGDEF"/>
    <property type="match status" value="1"/>
</dbReference>
<dbReference type="CDD" id="cd01949">
    <property type="entry name" value="GGDEF"/>
    <property type="match status" value="1"/>
</dbReference>
<dbReference type="PANTHER" id="PTHR45138">
    <property type="entry name" value="REGULATORY COMPONENTS OF SENSORY TRANSDUCTION SYSTEM"/>
    <property type="match status" value="1"/>
</dbReference>
<feature type="domain" description="GGDEF" evidence="2">
    <location>
        <begin position="215"/>
        <end position="340"/>
    </location>
</feature>
<comment type="caution">
    <text evidence="3">The sequence shown here is derived from an EMBL/GenBank/DDBJ whole genome shotgun (WGS) entry which is preliminary data.</text>
</comment>
<proteinExistence type="predicted"/>
<evidence type="ECO:0000313" key="3">
    <source>
        <dbReference type="EMBL" id="TDY61742.1"/>
    </source>
</evidence>
<dbReference type="Pfam" id="PF00990">
    <property type="entry name" value="GGDEF"/>
    <property type="match status" value="1"/>
</dbReference>
<keyword evidence="1" id="KW-0812">Transmembrane</keyword>
<evidence type="ECO:0000256" key="1">
    <source>
        <dbReference type="SAM" id="Phobius"/>
    </source>
</evidence>
<feature type="transmembrane region" description="Helical" evidence="1">
    <location>
        <begin position="18"/>
        <end position="36"/>
    </location>
</feature>
<keyword evidence="1" id="KW-1133">Transmembrane helix</keyword>
<dbReference type="PROSITE" id="PS50887">
    <property type="entry name" value="GGDEF"/>
    <property type="match status" value="1"/>
</dbReference>
<dbReference type="AlphaFoldDB" id="A0A4R8MBV2"/>
<dbReference type="InterPro" id="IPR029787">
    <property type="entry name" value="Nucleotide_cyclase"/>
</dbReference>